<reference evidence="2 3" key="1">
    <citation type="submission" date="2017-04" db="EMBL/GenBank/DDBJ databases">
        <title>Draft genome sequence of Zooshikella ganghwensis VG4 isolated from Red Sea sediments.</title>
        <authorList>
            <person name="Rehman Z."/>
            <person name="Alam I."/>
            <person name="Kamau A."/>
            <person name="Bajic V."/>
            <person name="Leiknes T."/>
        </authorList>
    </citation>
    <scope>NUCLEOTIDE SEQUENCE [LARGE SCALE GENOMIC DNA]</scope>
    <source>
        <strain evidence="2 3">VG4</strain>
    </source>
</reference>
<dbReference type="Gene3D" id="3.90.350.10">
    <property type="entry name" value="Transposase Inhibitor Protein From Tn5, Chain A, domain 1"/>
    <property type="match status" value="1"/>
</dbReference>
<dbReference type="NCBIfam" id="NF033591">
    <property type="entry name" value="transpos_IS4_2"/>
    <property type="match status" value="1"/>
</dbReference>
<dbReference type="SUPFAM" id="SSF53098">
    <property type="entry name" value="Ribonuclease H-like"/>
    <property type="match status" value="1"/>
</dbReference>
<dbReference type="RefSeq" id="WP_094789560.1">
    <property type="nucleotide sequence ID" value="NZ_NDXW01000002.1"/>
</dbReference>
<dbReference type="GO" id="GO:0003677">
    <property type="term" value="F:DNA binding"/>
    <property type="evidence" value="ECO:0007669"/>
    <property type="project" value="InterPro"/>
</dbReference>
<name>A0A4P9VJF9_9GAMM</name>
<dbReference type="InterPro" id="IPR012337">
    <property type="entry name" value="RNaseH-like_sf"/>
</dbReference>
<dbReference type="EMBL" id="NDXW01000002">
    <property type="protein sequence ID" value="RDH41902.1"/>
    <property type="molecule type" value="Genomic_DNA"/>
</dbReference>
<dbReference type="GO" id="GO:0004803">
    <property type="term" value="F:transposase activity"/>
    <property type="evidence" value="ECO:0007669"/>
    <property type="project" value="InterPro"/>
</dbReference>
<dbReference type="GO" id="GO:0006313">
    <property type="term" value="P:DNA transposition"/>
    <property type="evidence" value="ECO:0007669"/>
    <property type="project" value="InterPro"/>
</dbReference>
<protein>
    <submittedName>
        <fullName evidence="2">IS4 family transposase</fullName>
    </submittedName>
</protein>
<dbReference type="InterPro" id="IPR047658">
    <property type="entry name" value="IS4-like_transpos"/>
</dbReference>
<feature type="domain" description="Transposase IS4-like" evidence="1">
    <location>
        <begin position="112"/>
        <end position="295"/>
    </location>
</feature>
<dbReference type="Pfam" id="PF01609">
    <property type="entry name" value="DDE_Tnp_1"/>
    <property type="match status" value="1"/>
</dbReference>
<accession>A0A4P9VJF9</accession>
<proteinExistence type="predicted"/>
<comment type="caution">
    <text evidence="2">The sequence shown here is derived from an EMBL/GenBank/DDBJ whole genome shotgun (WGS) entry which is preliminary data.</text>
</comment>
<evidence type="ECO:0000313" key="2">
    <source>
        <dbReference type="EMBL" id="RDH41902.1"/>
    </source>
</evidence>
<evidence type="ECO:0000259" key="1">
    <source>
        <dbReference type="Pfam" id="PF01609"/>
    </source>
</evidence>
<dbReference type="AlphaFoldDB" id="A0A4P9VJF9"/>
<dbReference type="Proteomes" id="UP000257039">
    <property type="component" value="Unassembled WGS sequence"/>
</dbReference>
<evidence type="ECO:0000313" key="3">
    <source>
        <dbReference type="Proteomes" id="UP000257039"/>
    </source>
</evidence>
<keyword evidence="3" id="KW-1185">Reference proteome</keyword>
<sequence>MKNISELTVILKAFLGWSKPRTELLSHLLCALFAVRTVNLKTIANAIRSSATEDSRYRQLQRFFAQFEPSYQQLGRFLLRLFFSQDDLLYLTIDRTNWQFGKCNINILMLGIAYKKIAIPIYWVLLDKKGNSNTQERIDLLKKSLVIFRGYKITGLLGDREFVGKSWFRYLQKNKIPFYIRIKKNLNVTDSQGKVTKVESLFSGLKSNEACYIDEAIQLTGVFVCLSALRLSAGELLIIASSEAGKNSIDIYARRWEIETLFQCLKSRGFNLEDTHITEQSRVRKMVGVLAIAFCWSIKTGEWRCEQGETIRIKKHGRPQKSLFRHGLDLLQQIGLQTCHCLKRIRHCLKLLINEPYAPD</sequence>
<gene>
    <name evidence="2" type="ORF">B9G39_26155</name>
</gene>
<organism evidence="2 3">
    <name type="scientific">Zooshikella ganghwensis</name>
    <dbReference type="NCBI Taxonomy" id="202772"/>
    <lineage>
        <taxon>Bacteria</taxon>
        <taxon>Pseudomonadati</taxon>
        <taxon>Pseudomonadota</taxon>
        <taxon>Gammaproteobacteria</taxon>
        <taxon>Oceanospirillales</taxon>
        <taxon>Zooshikellaceae</taxon>
        <taxon>Zooshikella</taxon>
    </lineage>
</organism>
<dbReference type="InterPro" id="IPR002559">
    <property type="entry name" value="Transposase_11"/>
</dbReference>